<dbReference type="Pfam" id="PF07508">
    <property type="entry name" value="Recombinase"/>
    <property type="match status" value="1"/>
</dbReference>
<dbReference type="PROSITE" id="PS51736">
    <property type="entry name" value="RECOMBINASES_3"/>
    <property type="match status" value="1"/>
</dbReference>
<dbReference type="Gene3D" id="3.40.50.1390">
    <property type="entry name" value="Resolvase, N-terminal catalytic domain"/>
    <property type="match status" value="1"/>
</dbReference>
<evidence type="ECO:0000259" key="2">
    <source>
        <dbReference type="PROSITE" id="PS51736"/>
    </source>
</evidence>
<feature type="domain" description="Recombinase" evidence="3">
    <location>
        <begin position="178"/>
        <end position="303"/>
    </location>
</feature>
<name>A0ABQ1DZJ2_9FIRM</name>
<dbReference type="CDD" id="cd00338">
    <property type="entry name" value="Ser_Recombinase"/>
    <property type="match status" value="1"/>
</dbReference>
<gene>
    <name evidence="4" type="ORF">BUFA31_12910</name>
</gene>
<comment type="caution">
    <text evidence="4">The sequence shown here is derived from an EMBL/GenBank/DDBJ whole genome shotgun (WGS) entry which is preliminary data.</text>
</comment>
<dbReference type="PANTHER" id="PTHR30461">
    <property type="entry name" value="DNA-INVERTASE FROM LAMBDOID PROPHAGE"/>
    <property type="match status" value="1"/>
</dbReference>
<keyword evidence="1" id="KW-0175">Coiled coil</keyword>
<dbReference type="InterPro" id="IPR025827">
    <property type="entry name" value="Zn_ribbon_recom_dom"/>
</dbReference>
<evidence type="ECO:0000259" key="3">
    <source>
        <dbReference type="PROSITE" id="PS51737"/>
    </source>
</evidence>
<protein>
    <submittedName>
        <fullName evidence="4">Serine recombinase</fullName>
    </submittedName>
</protein>
<dbReference type="Pfam" id="PF00239">
    <property type="entry name" value="Resolvase"/>
    <property type="match status" value="1"/>
</dbReference>
<dbReference type="SUPFAM" id="SSF53041">
    <property type="entry name" value="Resolvase-like"/>
    <property type="match status" value="1"/>
</dbReference>
<organism evidence="4 5">
    <name type="scientific">Butyricicoccus faecihominis</name>
    <dbReference type="NCBI Taxonomy" id="1712515"/>
    <lineage>
        <taxon>Bacteria</taxon>
        <taxon>Bacillati</taxon>
        <taxon>Bacillota</taxon>
        <taxon>Clostridia</taxon>
        <taxon>Eubacteriales</taxon>
        <taxon>Butyricicoccaceae</taxon>
        <taxon>Butyricicoccus</taxon>
    </lineage>
</organism>
<dbReference type="EMBL" id="BLYJ01000013">
    <property type="protein sequence ID" value="GFO88127.1"/>
    <property type="molecule type" value="Genomic_DNA"/>
</dbReference>
<dbReference type="InterPro" id="IPR006119">
    <property type="entry name" value="Resolv_N"/>
</dbReference>
<sequence>MDVRRLDEMQAQGRSIFDTELAVAYYARVSTDKDEQINSLGNQKRYFEDYIAANPHWTFAGGYVDEGISGTSVEGREQFLKMIEDAKRGRFDLIVTKEISRFARNTLDSLRYTRELLRCGVGVYFQNDNINTFDKDAELRLTIMSSIAQDEVRKLSERTRFGFKRAQENSVLLGQNNLFGYNKVDGRLEIVEPEAAVVREVFERYAAGDLGLRAIANNLDSRGIRGRQGKPLTYSTLYGMIRNPKYKGCYAGRRYASRDYRDKRSYRLSADKWLVHEDDRVPAIVPEALWEQANRLLASRGKTMKQHAQASQNRYAYSGKLICARHGTTFHRHVYKSKIRGEMECWNCRLYREKGKTGGCNSPTVYSHELDRILERVFEQVTDERSAAVQEYIDNLRAFAAQQDNAPALAQVEQEIETVTNRKDKLLDLVLAGALSNDEFKQRNETCNEQLAALEQQRTELQNADKTLEERIRRVENLRRTIEERWQMSCGFSREMSKALVDHIIVDSDESKTRISLDIFLTTGAEPIVSETQTSNAQLQMRFQRARSGYQGEYTVTYLVRWHLE</sequence>
<dbReference type="InterPro" id="IPR038109">
    <property type="entry name" value="DNA_bind_recomb_sf"/>
</dbReference>
<dbReference type="Gene3D" id="3.90.1750.20">
    <property type="entry name" value="Putative Large Serine Recombinase, Chain B, Domain 2"/>
    <property type="match status" value="1"/>
</dbReference>
<dbReference type="PROSITE" id="PS51737">
    <property type="entry name" value="RECOMBINASE_DNA_BIND"/>
    <property type="match status" value="1"/>
</dbReference>
<dbReference type="RefSeq" id="WP_188885999.1">
    <property type="nucleotide sequence ID" value="NZ_BLYJ01000013.1"/>
</dbReference>
<proteinExistence type="predicted"/>
<feature type="domain" description="Resolvase/invertase-type recombinase catalytic" evidence="2">
    <location>
        <begin position="22"/>
        <end position="170"/>
    </location>
</feature>
<keyword evidence="5" id="KW-1185">Reference proteome</keyword>
<feature type="coiled-coil region" evidence="1">
    <location>
        <begin position="409"/>
        <end position="485"/>
    </location>
</feature>
<evidence type="ECO:0000313" key="4">
    <source>
        <dbReference type="EMBL" id="GFO88127.1"/>
    </source>
</evidence>
<evidence type="ECO:0000256" key="1">
    <source>
        <dbReference type="SAM" id="Coils"/>
    </source>
</evidence>
<dbReference type="InterPro" id="IPR036162">
    <property type="entry name" value="Resolvase-like_N_sf"/>
</dbReference>
<dbReference type="SMART" id="SM00857">
    <property type="entry name" value="Resolvase"/>
    <property type="match status" value="1"/>
</dbReference>
<dbReference type="PANTHER" id="PTHR30461:SF23">
    <property type="entry name" value="DNA RECOMBINASE-RELATED"/>
    <property type="match status" value="1"/>
</dbReference>
<reference evidence="4 5" key="1">
    <citation type="submission" date="2020-06" db="EMBL/GenBank/DDBJ databases">
        <title>Characterization of fructooligosaccharide metabolism and fructooligosaccharide-degrading enzymes in human commensal butyrate producers.</title>
        <authorList>
            <person name="Tanno H."/>
            <person name="Fujii T."/>
            <person name="Hirano K."/>
            <person name="Maeno S."/>
            <person name="Tonozuka T."/>
            <person name="Sakamoto M."/>
            <person name="Ohkuma M."/>
            <person name="Tochio T."/>
            <person name="Endo A."/>
        </authorList>
    </citation>
    <scope>NUCLEOTIDE SEQUENCE [LARGE SCALE GENOMIC DNA]</scope>
    <source>
        <strain evidence="4 5">JCM 31056</strain>
    </source>
</reference>
<evidence type="ECO:0000313" key="5">
    <source>
        <dbReference type="Proteomes" id="UP000620147"/>
    </source>
</evidence>
<accession>A0ABQ1DZJ2</accession>
<dbReference type="InterPro" id="IPR011109">
    <property type="entry name" value="DNA_bind_recombinase_dom"/>
</dbReference>
<dbReference type="Pfam" id="PF13408">
    <property type="entry name" value="Zn_ribbon_recom"/>
    <property type="match status" value="1"/>
</dbReference>
<dbReference type="InterPro" id="IPR050639">
    <property type="entry name" value="SSR_resolvase"/>
</dbReference>
<dbReference type="Proteomes" id="UP000620147">
    <property type="component" value="Unassembled WGS sequence"/>
</dbReference>